<reference evidence="2 3" key="1">
    <citation type="submission" date="2019-05" db="EMBL/GenBank/DDBJ databases">
        <title>Another draft genome of Portunus trituberculatus and its Hox gene families provides insights of decapod evolution.</title>
        <authorList>
            <person name="Jeong J.-H."/>
            <person name="Song I."/>
            <person name="Kim S."/>
            <person name="Choi T."/>
            <person name="Kim D."/>
            <person name="Ryu S."/>
            <person name="Kim W."/>
        </authorList>
    </citation>
    <scope>NUCLEOTIDE SEQUENCE [LARGE SCALE GENOMIC DNA]</scope>
    <source>
        <tissue evidence="2">Muscle</tissue>
    </source>
</reference>
<feature type="transmembrane region" description="Helical" evidence="1">
    <location>
        <begin position="20"/>
        <end position="39"/>
    </location>
</feature>
<proteinExistence type="predicted"/>
<sequence>MNDILGPRPRRDRAVPTFGIFFTIVTTINFSVGICSSYLKALRSHSSPRPVPPYITRVPTLSVIHHCFSCVGCLPPLPTLCVSSSRGAHLTRAAASGRYVPSTRPGANVSSFLITSAPPARPRRPHRRLHRSYTQDLSIRISLSPESSRQPPHLLAGDQTLI</sequence>
<evidence type="ECO:0000313" key="2">
    <source>
        <dbReference type="EMBL" id="MPC17948.1"/>
    </source>
</evidence>
<organism evidence="2 3">
    <name type="scientific">Portunus trituberculatus</name>
    <name type="common">Swimming crab</name>
    <name type="synonym">Neptunus trituberculatus</name>
    <dbReference type="NCBI Taxonomy" id="210409"/>
    <lineage>
        <taxon>Eukaryota</taxon>
        <taxon>Metazoa</taxon>
        <taxon>Ecdysozoa</taxon>
        <taxon>Arthropoda</taxon>
        <taxon>Crustacea</taxon>
        <taxon>Multicrustacea</taxon>
        <taxon>Malacostraca</taxon>
        <taxon>Eumalacostraca</taxon>
        <taxon>Eucarida</taxon>
        <taxon>Decapoda</taxon>
        <taxon>Pleocyemata</taxon>
        <taxon>Brachyura</taxon>
        <taxon>Eubrachyura</taxon>
        <taxon>Portunoidea</taxon>
        <taxon>Portunidae</taxon>
        <taxon>Portuninae</taxon>
        <taxon>Portunus</taxon>
    </lineage>
</organism>
<gene>
    <name evidence="2" type="ORF">E2C01_010820</name>
</gene>
<keyword evidence="1" id="KW-0472">Membrane</keyword>
<dbReference type="Proteomes" id="UP000324222">
    <property type="component" value="Unassembled WGS sequence"/>
</dbReference>
<comment type="caution">
    <text evidence="2">The sequence shown here is derived from an EMBL/GenBank/DDBJ whole genome shotgun (WGS) entry which is preliminary data.</text>
</comment>
<protein>
    <submittedName>
        <fullName evidence="2">Uncharacterized protein</fullName>
    </submittedName>
</protein>
<keyword evidence="1" id="KW-1133">Transmembrane helix</keyword>
<evidence type="ECO:0000313" key="3">
    <source>
        <dbReference type="Proteomes" id="UP000324222"/>
    </source>
</evidence>
<keyword evidence="1" id="KW-0812">Transmembrane</keyword>
<dbReference type="EMBL" id="VSRR010000634">
    <property type="protein sequence ID" value="MPC17948.1"/>
    <property type="molecule type" value="Genomic_DNA"/>
</dbReference>
<dbReference type="AlphaFoldDB" id="A0A5B7D9E8"/>
<name>A0A5B7D9E8_PORTR</name>
<keyword evidence="3" id="KW-1185">Reference proteome</keyword>
<accession>A0A5B7D9E8</accession>
<evidence type="ECO:0000256" key="1">
    <source>
        <dbReference type="SAM" id="Phobius"/>
    </source>
</evidence>